<dbReference type="GeneID" id="24438865"/>
<dbReference type="InParanoid" id="W7X0I7"/>
<dbReference type="GO" id="GO:0008270">
    <property type="term" value="F:zinc ion binding"/>
    <property type="evidence" value="ECO:0007669"/>
    <property type="project" value="UniProtKB-KW"/>
</dbReference>
<evidence type="ECO:0000313" key="4">
    <source>
        <dbReference type="Proteomes" id="UP000009168"/>
    </source>
</evidence>
<keyword evidence="1" id="KW-0479">Metal-binding</keyword>
<keyword evidence="4" id="KW-1185">Reference proteome</keyword>
<dbReference type="InterPro" id="IPR013083">
    <property type="entry name" value="Znf_RING/FYVE/PHD"/>
</dbReference>
<evidence type="ECO:0000313" key="3">
    <source>
        <dbReference type="EMBL" id="EWS72640.1"/>
    </source>
</evidence>
<dbReference type="KEGG" id="tet:TTHERM_000419929"/>
<dbReference type="Gene3D" id="3.30.40.10">
    <property type="entry name" value="Zinc/RING finger domain, C3HC4 (zinc finger)"/>
    <property type="match status" value="1"/>
</dbReference>
<dbReference type="EMBL" id="GG662536">
    <property type="protein sequence ID" value="EWS72640.1"/>
    <property type="molecule type" value="Genomic_DNA"/>
</dbReference>
<proteinExistence type="predicted"/>
<evidence type="ECO:0000256" key="1">
    <source>
        <dbReference type="PROSITE-ProRule" id="PRU00175"/>
    </source>
</evidence>
<name>W7X0I7_TETTS</name>
<gene>
    <name evidence="3" type="ORF">TTHERM_000419929</name>
</gene>
<evidence type="ECO:0000259" key="2">
    <source>
        <dbReference type="PROSITE" id="PS50089"/>
    </source>
</evidence>
<reference evidence="4" key="1">
    <citation type="journal article" date="2006" name="PLoS Biol.">
        <title>Macronuclear genome sequence of the ciliate Tetrahymena thermophila, a model eukaryote.</title>
        <authorList>
            <person name="Eisen J.A."/>
            <person name="Coyne R.S."/>
            <person name="Wu M."/>
            <person name="Wu D."/>
            <person name="Thiagarajan M."/>
            <person name="Wortman J.R."/>
            <person name="Badger J.H."/>
            <person name="Ren Q."/>
            <person name="Amedeo P."/>
            <person name="Jones K.M."/>
            <person name="Tallon L.J."/>
            <person name="Delcher A.L."/>
            <person name="Salzberg S.L."/>
            <person name="Silva J.C."/>
            <person name="Haas B.J."/>
            <person name="Majoros W.H."/>
            <person name="Farzad M."/>
            <person name="Carlton J.M."/>
            <person name="Smith R.K. Jr."/>
            <person name="Garg J."/>
            <person name="Pearlman R.E."/>
            <person name="Karrer K.M."/>
            <person name="Sun L."/>
            <person name="Manning G."/>
            <person name="Elde N.C."/>
            <person name="Turkewitz A.P."/>
            <person name="Asai D.J."/>
            <person name="Wilkes D.E."/>
            <person name="Wang Y."/>
            <person name="Cai H."/>
            <person name="Collins K."/>
            <person name="Stewart B.A."/>
            <person name="Lee S.R."/>
            <person name="Wilamowska K."/>
            <person name="Weinberg Z."/>
            <person name="Ruzzo W.L."/>
            <person name="Wloga D."/>
            <person name="Gaertig J."/>
            <person name="Frankel J."/>
            <person name="Tsao C.-C."/>
            <person name="Gorovsky M.A."/>
            <person name="Keeling P.J."/>
            <person name="Waller R.F."/>
            <person name="Patron N.J."/>
            <person name="Cherry J.M."/>
            <person name="Stover N.A."/>
            <person name="Krieger C.J."/>
            <person name="del Toro C."/>
            <person name="Ryder H.F."/>
            <person name="Williamson S.C."/>
            <person name="Barbeau R.A."/>
            <person name="Hamilton E.P."/>
            <person name="Orias E."/>
        </authorList>
    </citation>
    <scope>NUCLEOTIDE SEQUENCE [LARGE SCALE GENOMIC DNA]</scope>
    <source>
        <strain evidence="4">SB210</strain>
    </source>
</reference>
<dbReference type="InterPro" id="IPR001841">
    <property type="entry name" value="Znf_RING"/>
</dbReference>
<dbReference type="PROSITE" id="PS50089">
    <property type="entry name" value="ZF_RING_2"/>
    <property type="match status" value="1"/>
</dbReference>
<keyword evidence="1" id="KW-0863">Zinc-finger</keyword>
<dbReference type="OrthoDB" id="6474753at2759"/>
<dbReference type="RefSeq" id="XP_012654808.1">
    <property type="nucleotide sequence ID" value="XM_012799354.1"/>
</dbReference>
<keyword evidence="1" id="KW-0862">Zinc</keyword>
<feature type="domain" description="RING-type" evidence="2">
    <location>
        <begin position="26"/>
        <end position="61"/>
    </location>
</feature>
<protein>
    <recommendedName>
        <fullName evidence="2">RING-type domain-containing protein</fullName>
    </recommendedName>
</protein>
<dbReference type="AlphaFoldDB" id="W7X0I7"/>
<accession>W7X0I7</accession>
<dbReference type="Proteomes" id="UP000009168">
    <property type="component" value="Unassembled WGS sequence"/>
</dbReference>
<sequence>MTIIFRKIRQLIKKKLTLQLIKEIRCITCYKISNQLYSISCCSQYLCMECNKKIQQCPLCKQKYEIFNNKSVLRILDYITCECSNEQCNYKSQFLEVLKHQETCEFQKRTCKVCHEIYLQKDIYDHMINNHKKDIMQQLTYRTDQI</sequence>
<organism evidence="3 4">
    <name type="scientific">Tetrahymena thermophila (strain SB210)</name>
    <dbReference type="NCBI Taxonomy" id="312017"/>
    <lineage>
        <taxon>Eukaryota</taxon>
        <taxon>Sar</taxon>
        <taxon>Alveolata</taxon>
        <taxon>Ciliophora</taxon>
        <taxon>Intramacronucleata</taxon>
        <taxon>Oligohymenophorea</taxon>
        <taxon>Hymenostomatida</taxon>
        <taxon>Tetrahymenina</taxon>
        <taxon>Tetrahymenidae</taxon>
        <taxon>Tetrahymena</taxon>
    </lineage>
</organism>